<dbReference type="InterPro" id="IPR005625">
    <property type="entry name" value="PepSY-ass_TM"/>
</dbReference>
<dbReference type="RefSeq" id="WP_260043932.1">
    <property type="nucleotide sequence ID" value="NZ_JANZXA010000001.1"/>
</dbReference>
<evidence type="ECO:0000313" key="2">
    <source>
        <dbReference type="EMBL" id="MCT2398426.1"/>
    </source>
</evidence>
<keyword evidence="1" id="KW-0472">Membrane</keyword>
<dbReference type="Proteomes" id="UP001165583">
    <property type="component" value="Unassembled WGS sequence"/>
</dbReference>
<evidence type="ECO:0000256" key="1">
    <source>
        <dbReference type="SAM" id="Phobius"/>
    </source>
</evidence>
<dbReference type="EMBL" id="JANZXA010000001">
    <property type="protein sequence ID" value="MCT2398426.1"/>
    <property type="molecule type" value="Genomic_DNA"/>
</dbReference>
<name>A0ABT2I0U9_9SPHN</name>
<dbReference type="Pfam" id="PF03929">
    <property type="entry name" value="PepSY_TM"/>
    <property type="match status" value="1"/>
</dbReference>
<feature type="transmembrane region" description="Helical" evidence="1">
    <location>
        <begin position="20"/>
        <end position="42"/>
    </location>
</feature>
<reference evidence="2" key="1">
    <citation type="submission" date="2022-09" db="EMBL/GenBank/DDBJ databases">
        <title>Novosphingobium sp. Nov., a polycyclic aromatic hydrocarbon-degrading bacterium isolated form mangrove sediments in HongKong.</title>
        <authorList>
            <person name="Hu Z."/>
        </authorList>
    </citation>
    <scope>NUCLEOTIDE SEQUENCE</scope>
    <source>
        <strain evidence="2">HK4-1</strain>
    </source>
</reference>
<proteinExistence type="predicted"/>
<organism evidence="2 3">
    <name type="scientific">Novosphingobium mangrovi</name>
    <name type="common">ex Huang et al. 2023</name>
    <dbReference type="NCBI Taxonomy" id="2976432"/>
    <lineage>
        <taxon>Bacteria</taxon>
        <taxon>Pseudomonadati</taxon>
        <taxon>Pseudomonadota</taxon>
        <taxon>Alphaproteobacteria</taxon>
        <taxon>Sphingomonadales</taxon>
        <taxon>Sphingomonadaceae</taxon>
        <taxon>Novosphingobium</taxon>
    </lineage>
</organism>
<keyword evidence="1" id="KW-1133">Transmembrane helix</keyword>
<gene>
    <name evidence="2" type="ORF">NZK81_02580</name>
</gene>
<protein>
    <submittedName>
        <fullName evidence="2">PepSY domain-containing protein</fullName>
    </submittedName>
</protein>
<accession>A0ABT2I0U9</accession>
<feature type="transmembrane region" description="Helical" evidence="1">
    <location>
        <begin position="95"/>
        <end position="122"/>
    </location>
</feature>
<evidence type="ECO:0000313" key="3">
    <source>
        <dbReference type="Proteomes" id="UP001165583"/>
    </source>
</evidence>
<keyword evidence="3" id="KW-1185">Reference proteome</keyword>
<keyword evidence="1" id="KW-0812">Transmembrane</keyword>
<sequence>MTRPSQQDSSMRKWHRWISVFFGVFMLWIAVTGVLSQVAVLWPAGAPDPAAQAAATPPPGFACPEGWRCTPPRADATGIRSMVGLFHHLHSGETFGTVGTVISVLSGLALVFFSISGIWLYVQMWSFRKGRKLSPRWFWK</sequence>
<comment type="caution">
    <text evidence="2">The sequence shown here is derived from an EMBL/GenBank/DDBJ whole genome shotgun (WGS) entry which is preliminary data.</text>
</comment>